<keyword evidence="4" id="KW-1185">Reference proteome</keyword>
<organism evidence="3 4">
    <name type="scientific">Rhodanobacter hydrolyticus</name>
    <dbReference type="NCBI Taxonomy" id="2250595"/>
    <lineage>
        <taxon>Bacteria</taxon>
        <taxon>Pseudomonadati</taxon>
        <taxon>Pseudomonadota</taxon>
        <taxon>Gammaproteobacteria</taxon>
        <taxon>Lysobacterales</taxon>
        <taxon>Rhodanobacteraceae</taxon>
        <taxon>Rhodanobacter</taxon>
    </lineage>
</organism>
<gene>
    <name evidence="3" type="ORF">ISP25_12830</name>
</gene>
<dbReference type="Pfam" id="PF04338">
    <property type="entry name" value="DUF481"/>
    <property type="match status" value="1"/>
</dbReference>
<feature type="compositionally biased region" description="Low complexity" evidence="1">
    <location>
        <begin position="24"/>
        <end position="42"/>
    </location>
</feature>
<sequence>MKKTLIATLLMATCACFTVHAQDASNSDNSGSSSSSSANNGANNGGWTGSGEFGYASATGNTRSQNVNAKLGLNQENEQWKNNFFLDVLRTKVQEKVATPAGNTVDEFETTANRYDGGASVGYKLDPRSYIVGAARYDHDDFGANLWQGVVSLGYGYIALKDARNELSFEIGPGYKEYRPAALPILIDGATINQDQPVEHELVARGLINYKFRLTANTSFEDTFLTEAGSKNTYIQNDAGLAVSMTKKLALKVGFQVRHNSDVLPGIKRTDTLTTTNLVYNF</sequence>
<dbReference type="RefSeq" id="WP_404614404.1">
    <property type="nucleotide sequence ID" value="NZ_JADIKK010000008.1"/>
</dbReference>
<feature type="region of interest" description="Disordered" evidence="1">
    <location>
        <begin position="24"/>
        <end position="43"/>
    </location>
</feature>
<evidence type="ECO:0000256" key="1">
    <source>
        <dbReference type="SAM" id="MobiDB-lite"/>
    </source>
</evidence>
<accession>A0ABW8J6N7</accession>
<feature type="chain" id="PRO_5047424662" evidence="2">
    <location>
        <begin position="22"/>
        <end position="282"/>
    </location>
</feature>
<dbReference type="PROSITE" id="PS51257">
    <property type="entry name" value="PROKAR_LIPOPROTEIN"/>
    <property type="match status" value="1"/>
</dbReference>
<protein>
    <submittedName>
        <fullName evidence="3">DUF481 domain-containing protein</fullName>
    </submittedName>
</protein>
<feature type="signal peptide" evidence="2">
    <location>
        <begin position="1"/>
        <end position="21"/>
    </location>
</feature>
<name>A0ABW8J6N7_9GAMM</name>
<dbReference type="EMBL" id="JADIKK010000008">
    <property type="protein sequence ID" value="MFK2877957.1"/>
    <property type="molecule type" value="Genomic_DNA"/>
</dbReference>
<evidence type="ECO:0000256" key="2">
    <source>
        <dbReference type="SAM" id="SignalP"/>
    </source>
</evidence>
<dbReference type="InterPro" id="IPR007433">
    <property type="entry name" value="DUF481"/>
</dbReference>
<evidence type="ECO:0000313" key="4">
    <source>
        <dbReference type="Proteomes" id="UP001620339"/>
    </source>
</evidence>
<keyword evidence="2" id="KW-0732">Signal</keyword>
<reference evidence="3 4" key="1">
    <citation type="submission" date="2020-10" db="EMBL/GenBank/DDBJ databases">
        <title>Phylogeny of dyella-like bacteria.</title>
        <authorList>
            <person name="Fu J."/>
        </authorList>
    </citation>
    <scope>NUCLEOTIDE SEQUENCE [LARGE SCALE GENOMIC DNA]</scope>
    <source>
        <strain evidence="3 4">KACC 19113</strain>
    </source>
</reference>
<evidence type="ECO:0000313" key="3">
    <source>
        <dbReference type="EMBL" id="MFK2877957.1"/>
    </source>
</evidence>
<comment type="caution">
    <text evidence="3">The sequence shown here is derived from an EMBL/GenBank/DDBJ whole genome shotgun (WGS) entry which is preliminary data.</text>
</comment>
<dbReference type="Proteomes" id="UP001620339">
    <property type="component" value="Unassembled WGS sequence"/>
</dbReference>
<proteinExistence type="predicted"/>